<accession>A0A4R6UN91</accession>
<dbReference type="PROSITE" id="PS50894">
    <property type="entry name" value="HPT"/>
    <property type="match status" value="1"/>
</dbReference>
<name>A0A4R6UN91_9GAMM</name>
<dbReference type="SUPFAM" id="SSF47226">
    <property type="entry name" value="Histidine-containing phosphotransfer domain, HPT domain"/>
    <property type="match status" value="1"/>
</dbReference>
<reference evidence="4 5" key="1">
    <citation type="submission" date="2019-03" db="EMBL/GenBank/DDBJ databases">
        <title>Genomic Encyclopedia of Type Strains, Phase IV (KMG-IV): sequencing the most valuable type-strain genomes for metagenomic binning, comparative biology and taxonomic classification.</title>
        <authorList>
            <person name="Goeker M."/>
        </authorList>
    </citation>
    <scope>NUCLEOTIDE SEQUENCE [LARGE SCALE GENOMIC DNA]</scope>
    <source>
        <strain evidence="4 5">DSM 103792</strain>
    </source>
</reference>
<dbReference type="RefSeq" id="WP_133589688.1">
    <property type="nucleotide sequence ID" value="NZ_CP037953.1"/>
</dbReference>
<dbReference type="InterPro" id="IPR008207">
    <property type="entry name" value="Sig_transdc_His_kin_Hpt_dom"/>
</dbReference>
<keyword evidence="1" id="KW-0902">Two-component regulatory system</keyword>
<proteinExistence type="predicted"/>
<keyword evidence="5" id="KW-1185">Reference proteome</keyword>
<dbReference type="Proteomes" id="UP000295375">
    <property type="component" value="Unassembled WGS sequence"/>
</dbReference>
<sequence length="112" mass="12988">MNDSINLKQIEELKDILGDEFQGLIDAFLTDSRQRLTRAREAMGRDDYELARREFHSLKGSCGNVGAEPLAQLFQQLEGLLKKADYRSAQQKMPELEREYQRVRQALRLSMV</sequence>
<gene>
    <name evidence="4" type="ORF">EV696_10630</name>
</gene>
<dbReference type="Pfam" id="PF01627">
    <property type="entry name" value="Hpt"/>
    <property type="match status" value="1"/>
</dbReference>
<evidence type="ECO:0000313" key="4">
    <source>
        <dbReference type="EMBL" id="TDQ48590.1"/>
    </source>
</evidence>
<dbReference type="AlphaFoldDB" id="A0A4R6UN91"/>
<organism evidence="4 5">
    <name type="scientific">Permianibacter aggregans</name>
    <dbReference type="NCBI Taxonomy" id="1510150"/>
    <lineage>
        <taxon>Bacteria</taxon>
        <taxon>Pseudomonadati</taxon>
        <taxon>Pseudomonadota</taxon>
        <taxon>Gammaproteobacteria</taxon>
        <taxon>Pseudomonadales</taxon>
        <taxon>Pseudomonadaceae</taxon>
        <taxon>Permianibacter</taxon>
    </lineage>
</organism>
<keyword evidence="2" id="KW-0597">Phosphoprotein</keyword>
<dbReference type="Gene3D" id="1.20.120.160">
    <property type="entry name" value="HPT domain"/>
    <property type="match status" value="1"/>
</dbReference>
<comment type="caution">
    <text evidence="4">The sequence shown here is derived from an EMBL/GenBank/DDBJ whole genome shotgun (WGS) entry which is preliminary data.</text>
</comment>
<evidence type="ECO:0000256" key="2">
    <source>
        <dbReference type="PROSITE-ProRule" id="PRU00110"/>
    </source>
</evidence>
<dbReference type="EMBL" id="SNYM01000006">
    <property type="protein sequence ID" value="TDQ48590.1"/>
    <property type="molecule type" value="Genomic_DNA"/>
</dbReference>
<dbReference type="CDD" id="cd00088">
    <property type="entry name" value="HPT"/>
    <property type="match status" value="1"/>
</dbReference>
<evidence type="ECO:0000313" key="5">
    <source>
        <dbReference type="Proteomes" id="UP000295375"/>
    </source>
</evidence>
<feature type="modified residue" description="Phosphohistidine" evidence="2">
    <location>
        <position position="56"/>
    </location>
</feature>
<protein>
    <submittedName>
        <fullName evidence="4">HPt (Histidine-containing phosphotransfer) domain-containing protein</fullName>
    </submittedName>
</protein>
<dbReference type="GO" id="GO:0000160">
    <property type="term" value="P:phosphorelay signal transduction system"/>
    <property type="evidence" value="ECO:0007669"/>
    <property type="project" value="UniProtKB-KW"/>
</dbReference>
<dbReference type="OrthoDB" id="9131849at2"/>
<dbReference type="SMART" id="SM00073">
    <property type="entry name" value="HPT"/>
    <property type="match status" value="1"/>
</dbReference>
<dbReference type="GO" id="GO:0004672">
    <property type="term" value="F:protein kinase activity"/>
    <property type="evidence" value="ECO:0007669"/>
    <property type="project" value="UniProtKB-ARBA"/>
</dbReference>
<evidence type="ECO:0000256" key="1">
    <source>
        <dbReference type="ARBA" id="ARBA00023012"/>
    </source>
</evidence>
<feature type="domain" description="HPt" evidence="3">
    <location>
        <begin position="17"/>
        <end position="112"/>
    </location>
</feature>
<dbReference type="InterPro" id="IPR036641">
    <property type="entry name" value="HPT_dom_sf"/>
</dbReference>
<evidence type="ECO:0000259" key="3">
    <source>
        <dbReference type="PROSITE" id="PS50894"/>
    </source>
</evidence>